<dbReference type="EMBL" id="ML996712">
    <property type="protein sequence ID" value="KAF2395687.1"/>
    <property type="molecule type" value="Genomic_DNA"/>
</dbReference>
<evidence type="ECO:0000313" key="3">
    <source>
        <dbReference type="Proteomes" id="UP000799640"/>
    </source>
</evidence>
<reference evidence="2" key="1">
    <citation type="journal article" date="2020" name="Stud. Mycol.">
        <title>101 Dothideomycetes genomes: a test case for predicting lifestyles and emergence of pathogens.</title>
        <authorList>
            <person name="Haridas S."/>
            <person name="Albert R."/>
            <person name="Binder M."/>
            <person name="Bloem J."/>
            <person name="Labutti K."/>
            <person name="Salamov A."/>
            <person name="Andreopoulos B."/>
            <person name="Baker S."/>
            <person name="Barry K."/>
            <person name="Bills G."/>
            <person name="Bluhm B."/>
            <person name="Cannon C."/>
            <person name="Castanera R."/>
            <person name="Culley D."/>
            <person name="Daum C."/>
            <person name="Ezra D."/>
            <person name="Gonzalez J."/>
            <person name="Henrissat B."/>
            <person name="Kuo A."/>
            <person name="Liang C."/>
            <person name="Lipzen A."/>
            <person name="Lutzoni F."/>
            <person name="Magnuson J."/>
            <person name="Mondo S."/>
            <person name="Nolan M."/>
            <person name="Ohm R."/>
            <person name="Pangilinan J."/>
            <person name="Park H.-J."/>
            <person name="Ramirez L."/>
            <person name="Alfaro M."/>
            <person name="Sun H."/>
            <person name="Tritt A."/>
            <person name="Yoshinaga Y."/>
            <person name="Zwiers L.-H."/>
            <person name="Turgeon B."/>
            <person name="Goodwin S."/>
            <person name="Spatafora J."/>
            <person name="Crous P."/>
            <person name="Grigoriev I."/>
        </authorList>
    </citation>
    <scope>NUCLEOTIDE SEQUENCE</scope>
    <source>
        <strain evidence="2">CBS 262.69</strain>
    </source>
</reference>
<sequence length="105" mass="11796">MRETRRSEHPVEPMQIPESSFSKPSTGTMPEIDDDCSSREWILKGSFPRGVPMQHHHHHPLLQPPNRTNPMAQSPPSTLPPPQPRSLAHKLGVQYPPLAAKKSNI</sequence>
<proteinExistence type="predicted"/>
<evidence type="ECO:0000256" key="1">
    <source>
        <dbReference type="SAM" id="MobiDB-lite"/>
    </source>
</evidence>
<feature type="region of interest" description="Disordered" evidence="1">
    <location>
        <begin position="1"/>
        <end position="34"/>
    </location>
</feature>
<dbReference type="Proteomes" id="UP000799640">
    <property type="component" value="Unassembled WGS sequence"/>
</dbReference>
<organism evidence="2 3">
    <name type="scientific">Trichodelitschia bisporula</name>
    <dbReference type="NCBI Taxonomy" id="703511"/>
    <lineage>
        <taxon>Eukaryota</taxon>
        <taxon>Fungi</taxon>
        <taxon>Dikarya</taxon>
        <taxon>Ascomycota</taxon>
        <taxon>Pezizomycotina</taxon>
        <taxon>Dothideomycetes</taxon>
        <taxon>Dothideomycetes incertae sedis</taxon>
        <taxon>Phaeotrichales</taxon>
        <taxon>Phaeotrichaceae</taxon>
        <taxon>Trichodelitschia</taxon>
    </lineage>
</organism>
<dbReference type="AlphaFoldDB" id="A0A6G1HIK9"/>
<gene>
    <name evidence="2" type="ORF">EJ06DRAFT_534820</name>
</gene>
<name>A0A6G1HIK9_9PEZI</name>
<protein>
    <submittedName>
        <fullName evidence="2">Uncharacterized protein</fullName>
    </submittedName>
</protein>
<feature type="compositionally biased region" description="Polar residues" evidence="1">
    <location>
        <begin position="17"/>
        <end position="28"/>
    </location>
</feature>
<evidence type="ECO:0000313" key="2">
    <source>
        <dbReference type="EMBL" id="KAF2395687.1"/>
    </source>
</evidence>
<keyword evidence="3" id="KW-1185">Reference proteome</keyword>
<feature type="region of interest" description="Disordered" evidence="1">
    <location>
        <begin position="48"/>
        <end position="105"/>
    </location>
</feature>
<accession>A0A6G1HIK9</accession>
<feature type="compositionally biased region" description="Basic and acidic residues" evidence="1">
    <location>
        <begin position="1"/>
        <end position="11"/>
    </location>
</feature>